<reference evidence="2" key="2">
    <citation type="submission" date="2019-07" db="EMBL/GenBank/DDBJ databases">
        <authorList>
            <person name="Yang Y."/>
            <person name="Bocs S."/>
            <person name="Baudouin L."/>
        </authorList>
    </citation>
    <scope>NUCLEOTIDE SEQUENCE</scope>
    <source>
        <tissue evidence="2">Spear leaf of Hainan Tall coconut</tissue>
    </source>
</reference>
<comment type="caution">
    <text evidence="2">The sequence shown here is derived from an EMBL/GenBank/DDBJ whole genome shotgun (WGS) entry which is preliminary data.</text>
</comment>
<proteinExistence type="predicted"/>
<evidence type="ECO:0000313" key="3">
    <source>
        <dbReference type="Proteomes" id="UP000797356"/>
    </source>
</evidence>
<dbReference type="AlphaFoldDB" id="A0A8K0IEX6"/>
<evidence type="ECO:0000313" key="2">
    <source>
        <dbReference type="EMBL" id="KAG1354578.1"/>
    </source>
</evidence>
<reference evidence="2" key="1">
    <citation type="journal article" date="2017" name="Gigascience">
        <title>The genome draft of coconut (Cocos nucifera).</title>
        <authorList>
            <person name="Xiao Y."/>
            <person name="Xu P."/>
            <person name="Fan H."/>
            <person name="Baudouin L."/>
            <person name="Xia W."/>
            <person name="Bocs S."/>
            <person name="Xu J."/>
            <person name="Li Q."/>
            <person name="Guo A."/>
            <person name="Zhou L."/>
            <person name="Li J."/>
            <person name="Wu Y."/>
            <person name="Ma Z."/>
            <person name="Armero A."/>
            <person name="Issali A.E."/>
            <person name="Liu N."/>
            <person name="Peng M."/>
            <person name="Yang Y."/>
        </authorList>
    </citation>
    <scope>NUCLEOTIDE SEQUENCE</scope>
    <source>
        <tissue evidence="2">Spear leaf of Hainan Tall coconut</tissue>
    </source>
</reference>
<dbReference type="OrthoDB" id="751338at2759"/>
<feature type="region of interest" description="Disordered" evidence="1">
    <location>
        <begin position="63"/>
        <end position="128"/>
    </location>
</feature>
<dbReference type="Proteomes" id="UP000797356">
    <property type="component" value="Chromosome 7"/>
</dbReference>
<name>A0A8K0IEX6_COCNU</name>
<sequence>MELQAMMDASSGDGGPWTEERHSSFLNWMEESFVRRMLAGADFQASSSAACNCRGRRHLPLDRYLPDSATESTRDFHGPRQSSGTGRPMQSLVSVDEEKEPEYGDLAVTSHDRRKAKRHLPRDDASQDQVSVVSLPLFAYPFAF</sequence>
<evidence type="ECO:0000256" key="1">
    <source>
        <dbReference type="SAM" id="MobiDB-lite"/>
    </source>
</evidence>
<protein>
    <submittedName>
        <fullName evidence="2">Uncharacterized protein</fullName>
    </submittedName>
</protein>
<keyword evidence="3" id="KW-1185">Reference proteome</keyword>
<dbReference type="EMBL" id="CM017878">
    <property type="protein sequence ID" value="KAG1354578.1"/>
    <property type="molecule type" value="Genomic_DNA"/>
</dbReference>
<accession>A0A8K0IEX6</accession>
<organism evidence="2 3">
    <name type="scientific">Cocos nucifera</name>
    <name type="common">Coconut palm</name>
    <dbReference type="NCBI Taxonomy" id="13894"/>
    <lineage>
        <taxon>Eukaryota</taxon>
        <taxon>Viridiplantae</taxon>
        <taxon>Streptophyta</taxon>
        <taxon>Embryophyta</taxon>
        <taxon>Tracheophyta</taxon>
        <taxon>Spermatophyta</taxon>
        <taxon>Magnoliopsida</taxon>
        <taxon>Liliopsida</taxon>
        <taxon>Arecaceae</taxon>
        <taxon>Arecoideae</taxon>
        <taxon>Cocoseae</taxon>
        <taxon>Attaleinae</taxon>
        <taxon>Cocos</taxon>
    </lineage>
</organism>
<gene>
    <name evidence="2" type="ORF">COCNU_07G006900</name>
</gene>